<organism evidence="1 2">
    <name type="scientific">Planotetraspora kaengkrachanensis</name>
    <dbReference type="NCBI Taxonomy" id="575193"/>
    <lineage>
        <taxon>Bacteria</taxon>
        <taxon>Bacillati</taxon>
        <taxon>Actinomycetota</taxon>
        <taxon>Actinomycetes</taxon>
        <taxon>Streptosporangiales</taxon>
        <taxon>Streptosporangiaceae</taxon>
        <taxon>Planotetraspora</taxon>
    </lineage>
</organism>
<protein>
    <recommendedName>
        <fullName evidence="3">Glycosyltransferase</fullName>
    </recommendedName>
</protein>
<dbReference type="Pfam" id="PF13692">
    <property type="entry name" value="Glyco_trans_1_4"/>
    <property type="match status" value="1"/>
</dbReference>
<dbReference type="Gene3D" id="1.25.40.10">
    <property type="entry name" value="Tetratricopeptide repeat domain"/>
    <property type="match status" value="1"/>
</dbReference>
<dbReference type="RefSeq" id="WP_203887241.1">
    <property type="nucleotide sequence ID" value="NZ_BAABHH010000030.1"/>
</dbReference>
<gene>
    <name evidence="1" type="ORF">Pka01_70730</name>
</gene>
<dbReference type="Gene3D" id="3.40.50.2000">
    <property type="entry name" value="Glycogen Phosphorylase B"/>
    <property type="match status" value="1"/>
</dbReference>
<accession>A0A8J3PZV4</accession>
<reference evidence="1 2" key="1">
    <citation type="submission" date="2021-01" db="EMBL/GenBank/DDBJ databases">
        <title>Whole genome shotgun sequence of Planotetraspora kaengkrachanensis NBRC 104272.</title>
        <authorList>
            <person name="Komaki H."/>
            <person name="Tamura T."/>
        </authorList>
    </citation>
    <scope>NUCLEOTIDE SEQUENCE [LARGE SCALE GENOMIC DNA]</scope>
    <source>
        <strain evidence="1 2">NBRC 104272</strain>
    </source>
</reference>
<dbReference type="AlphaFoldDB" id="A0A8J3PZV4"/>
<dbReference type="InterPro" id="IPR011990">
    <property type="entry name" value="TPR-like_helical_dom_sf"/>
</dbReference>
<dbReference type="CDD" id="cd03801">
    <property type="entry name" value="GT4_PimA-like"/>
    <property type="match status" value="1"/>
</dbReference>
<keyword evidence="2" id="KW-1185">Reference proteome</keyword>
<dbReference type="PANTHER" id="PTHR12526:SF630">
    <property type="entry name" value="GLYCOSYLTRANSFERASE"/>
    <property type="match status" value="1"/>
</dbReference>
<dbReference type="Proteomes" id="UP000630097">
    <property type="component" value="Unassembled WGS sequence"/>
</dbReference>
<evidence type="ECO:0000313" key="2">
    <source>
        <dbReference type="Proteomes" id="UP000630097"/>
    </source>
</evidence>
<sequence length="902" mass="99170">MHIAIFVENRNGIALTGRLTATERPQALDFSVLTADAEGDVAAWVAAEGQARLPHTTVRNLFEVGEPIGDREFADELERRIVEFAEKEDVDRLVLFNDQSRRGRLVARALNGRLPVVLVQDGHLDFHYKRHAGSQRDQNWYYGASGPSAVCVWGPATSNHLRFRSSSESGDVVITGALGHSDDPELVNAARALSFRPSRTPGEPLRIVVLDQSLSDQGKLTAKDHREVLTEMVAALAPYGTIDVKPHPSSRDSHLEWLETLPDVTVRGADVLVDAAGLRPYDLAVTFFSTTYLQTLRAGTPLVLYNPERLNIVFPVIQHAMLRNVGSIAALTDVALQLKTSATFAGNAHGEPLDHFLSFGDGVADDILDVILAARVPRKPSPAPVERAIRSPASAPAPATLTERALADVRDRVTRPHSLAVLGDDFSYATGVAVPVLTYTQSLLARSPVAVHYFDIQAFSTVSDVLAALRDMEVVLVNSLAFFWRSPIANEVVRALVESGIRVAVYVHETQWVMDYEASIRGDRHTDMLELLPLVQLLCVSKAQADLFRTLGARDPMIVYNTVPRDPERRLAREGVSSESRIVMVGSVQDRKGVDLFSRVAERARALGLPWRFTWIGQRTRRLGESTLVSDAVEWLGPLPRRRVRRELAESDVFFLSSVDDPMPLSVVEAVQQRLRVVTYERVGSHEVLAGVSGYRSFGEYTPDAAFAALQAVLCEPISEDGFREVEDLFDIPAFTERMSTALSLPRSTEAAGPSDGLDGLYDERLAARAEQRLDFRVAEFKELYESGRHDDALRVGNTVLLDRSPMDVLLGMADILAQEGELAEARRLLTVAALNAGDRAKAWLTIGRLARGLGPGGRALSTIAAYEAMRINPSARTALALSRSALGIRISRRHTRDRRSP</sequence>
<dbReference type="PANTHER" id="PTHR12526">
    <property type="entry name" value="GLYCOSYLTRANSFERASE"/>
    <property type="match status" value="1"/>
</dbReference>
<evidence type="ECO:0000313" key="1">
    <source>
        <dbReference type="EMBL" id="GIG83946.1"/>
    </source>
</evidence>
<comment type="caution">
    <text evidence="1">The sequence shown here is derived from an EMBL/GenBank/DDBJ whole genome shotgun (WGS) entry which is preliminary data.</text>
</comment>
<dbReference type="SUPFAM" id="SSF53756">
    <property type="entry name" value="UDP-Glycosyltransferase/glycogen phosphorylase"/>
    <property type="match status" value="1"/>
</dbReference>
<name>A0A8J3PZV4_9ACTN</name>
<dbReference type="EMBL" id="BONV01000045">
    <property type="protein sequence ID" value="GIG83946.1"/>
    <property type="molecule type" value="Genomic_DNA"/>
</dbReference>
<evidence type="ECO:0008006" key="3">
    <source>
        <dbReference type="Google" id="ProtNLM"/>
    </source>
</evidence>
<proteinExistence type="predicted"/>